<dbReference type="Proteomes" id="UP000253046">
    <property type="component" value="Unassembled WGS sequence"/>
</dbReference>
<evidence type="ECO:0000313" key="2">
    <source>
        <dbReference type="Proteomes" id="UP000253046"/>
    </source>
</evidence>
<dbReference type="AlphaFoldDB" id="A0A366I376"/>
<dbReference type="OrthoDB" id="6447548at2"/>
<dbReference type="EMBL" id="QNRY01000025">
    <property type="protein sequence ID" value="RBP61199.1"/>
    <property type="molecule type" value="Genomic_DNA"/>
</dbReference>
<dbReference type="Gene3D" id="3.30.420.40">
    <property type="match status" value="1"/>
</dbReference>
<protein>
    <submittedName>
        <fullName evidence="1">Pilus assembly protein HofM</fullName>
    </submittedName>
</protein>
<evidence type="ECO:0000313" key="1">
    <source>
        <dbReference type="EMBL" id="RBP61199.1"/>
    </source>
</evidence>
<dbReference type="InterPro" id="IPR043129">
    <property type="entry name" value="ATPase_NBD"/>
</dbReference>
<organism evidence="1 2">
    <name type="scientific">Brenneria salicis ATCC 15712 = DSM 30166</name>
    <dbReference type="NCBI Taxonomy" id="714314"/>
    <lineage>
        <taxon>Bacteria</taxon>
        <taxon>Pseudomonadati</taxon>
        <taxon>Pseudomonadota</taxon>
        <taxon>Gammaproteobacteria</taxon>
        <taxon>Enterobacterales</taxon>
        <taxon>Pectobacteriaceae</taxon>
        <taxon>Brenneria</taxon>
    </lineage>
</organism>
<dbReference type="Pfam" id="PF11104">
    <property type="entry name" value="PilM_2"/>
    <property type="match status" value="1"/>
</dbReference>
<reference evidence="1 2" key="1">
    <citation type="submission" date="2018-06" db="EMBL/GenBank/DDBJ databases">
        <title>Genomic Encyclopedia of Type Strains, Phase IV (KMG-IV): sequencing the most valuable type-strain genomes for metagenomic binning, comparative biology and taxonomic classification.</title>
        <authorList>
            <person name="Goeker M."/>
        </authorList>
    </citation>
    <scope>NUCLEOTIDE SEQUENCE [LARGE SCALE GENOMIC DNA]</scope>
    <source>
        <strain evidence="1 2">DSM 30166</strain>
    </source>
</reference>
<proteinExistence type="predicted"/>
<dbReference type="SUPFAM" id="SSF53067">
    <property type="entry name" value="Actin-like ATPase domain"/>
    <property type="match status" value="1"/>
</dbReference>
<sequence>MAYHIWRVGLDIQNGFMRALAVQQRRIGWQLRHWWQFPLPDDTLHLGSLHHTEALCEVLRQWRRLLPRHISLRVAFPAQQVLQQRLPAPDSRLREPERSWYIESMAARKLPISSDLLSMDYRADPHAPDALLITAARRSELARWIACLQAADLHPDVVDISACAIRCMASLAGLENNRVFLHRSIDGWLWVSPLNHAFRFGMIHSDEWSEGAAILPVIRARYEQDIGDAAYYSSTSSSFSCTRGKSDELLTWSPLVAFNHMQAPVPDFPPAFVIASGLALRPGDA</sequence>
<accession>A0A366I376</accession>
<comment type="caution">
    <text evidence="1">The sequence shown here is derived from an EMBL/GenBank/DDBJ whole genome shotgun (WGS) entry which is preliminary data.</text>
</comment>
<keyword evidence="2" id="KW-1185">Reference proteome</keyword>
<gene>
    <name evidence="1" type="ORF">DES54_1257</name>
</gene>
<name>A0A366I376_9GAMM</name>
<dbReference type="RefSeq" id="WP_113867464.1">
    <property type="nucleotide sequence ID" value="NZ_AGJP01000001.1"/>
</dbReference>
<dbReference type="Gene3D" id="3.30.1490.300">
    <property type="match status" value="1"/>
</dbReference>
<dbReference type="InterPro" id="IPR005883">
    <property type="entry name" value="PilM"/>
</dbReference>